<feature type="compositionally biased region" description="Basic and acidic residues" evidence="1">
    <location>
        <begin position="19"/>
        <end position="31"/>
    </location>
</feature>
<evidence type="ECO:0000256" key="1">
    <source>
        <dbReference type="SAM" id="MobiDB-lite"/>
    </source>
</evidence>
<reference evidence="2 3" key="1">
    <citation type="submission" date="2014-04" db="EMBL/GenBank/DDBJ databases">
        <title>Evolutionary Origins and Diversification of the Mycorrhizal Mutualists.</title>
        <authorList>
            <consortium name="DOE Joint Genome Institute"/>
            <consortium name="Mycorrhizal Genomics Consortium"/>
            <person name="Kohler A."/>
            <person name="Kuo A."/>
            <person name="Nagy L.G."/>
            <person name="Floudas D."/>
            <person name="Copeland A."/>
            <person name="Barry K.W."/>
            <person name="Cichocki N."/>
            <person name="Veneault-Fourrey C."/>
            <person name="LaButti K."/>
            <person name="Lindquist E.A."/>
            <person name="Lipzen A."/>
            <person name="Lundell T."/>
            <person name="Morin E."/>
            <person name="Murat C."/>
            <person name="Riley R."/>
            <person name="Ohm R."/>
            <person name="Sun H."/>
            <person name="Tunlid A."/>
            <person name="Henrissat B."/>
            <person name="Grigoriev I.V."/>
            <person name="Hibbett D.S."/>
            <person name="Martin F."/>
        </authorList>
    </citation>
    <scope>NUCLEOTIDE SEQUENCE [LARGE SCALE GENOMIC DNA]</scope>
    <source>
        <strain evidence="2 3">FD-317 M1</strain>
    </source>
</reference>
<keyword evidence="3" id="KW-1185">Reference proteome</keyword>
<protein>
    <submittedName>
        <fullName evidence="2">Uncharacterized protein</fullName>
    </submittedName>
</protein>
<proteinExistence type="predicted"/>
<accession>A0A0D0CHS0</accession>
<dbReference type="AlphaFoldDB" id="A0A0D0CHS0"/>
<sequence length="110" mass="12064">MASPSSDNDDDNDNITDVTETHKAVQEEEKDIAKRKAPVYAFFNAKPEIEFAKAGHTEYLVYSCANCSTMVKQGLKMADKGSTGNMNNHARRCRGEETFAAVKGSTLDKA</sequence>
<evidence type="ECO:0000313" key="3">
    <source>
        <dbReference type="Proteomes" id="UP000053593"/>
    </source>
</evidence>
<dbReference type="HOGENOM" id="CLU_2171358_0_0_1"/>
<feature type="region of interest" description="Disordered" evidence="1">
    <location>
        <begin position="1"/>
        <end position="31"/>
    </location>
</feature>
<dbReference type="Proteomes" id="UP000053593">
    <property type="component" value="Unassembled WGS sequence"/>
</dbReference>
<name>A0A0D0CHS0_9AGAR</name>
<dbReference type="EMBL" id="KN834768">
    <property type="protein sequence ID" value="KIK62194.1"/>
    <property type="molecule type" value="Genomic_DNA"/>
</dbReference>
<gene>
    <name evidence="2" type="ORF">GYMLUDRAFT_58397</name>
</gene>
<organism evidence="2 3">
    <name type="scientific">Collybiopsis luxurians FD-317 M1</name>
    <dbReference type="NCBI Taxonomy" id="944289"/>
    <lineage>
        <taxon>Eukaryota</taxon>
        <taxon>Fungi</taxon>
        <taxon>Dikarya</taxon>
        <taxon>Basidiomycota</taxon>
        <taxon>Agaricomycotina</taxon>
        <taxon>Agaricomycetes</taxon>
        <taxon>Agaricomycetidae</taxon>
        <taxon>Agaricales</taxon>
        <taxon>Marasmiineae</taxon>
        <taxon>Omphalotaceae</taxon>
        <taxon>Collybiopsis</taxon>
        <taxon>Collybiopsis luxurians</taxon>
    </lineage>
</organism>
<dbReference type="OrthoDB" id="2677917at2759"/>
<evidence type="ECO:0000313" key="2">
    <source>
        <dbReference type="EMBL" id="KIK62194.1"/>
    </source>
</evidence>